<dbReference type="InterPro" id="IPR026960">
    <property type="entry name" value="RVT-Znf"/>
</dbReference>
<sequence length="1346" mass="149153">MKLKGEIKEGSEKNGIPGLNVKGEMNRTNEIEGSMVEINQSFKQALGLLMSVPGASNTVLESVVPYSGISMIQLLTKRSTAGQLLSDYYAMVNQATENYSVGLLFSRSGLSYIASAVGVPLYIDTVTASRERLEYAKVCVEVEARAVIPNVVNVVLQDDSLVKVRVHAPWMPKFCSQCKIFGHLANICVEGVKAPMKNKEVWRRKMNSNLPDLSDKGNLDNYVIVVENLSFAGSGSNFAEGGSLPSDLKVGNEEVSNVKDLQENNVGTVQVLAGDNTVQSQFPIEFASADNSGKFSQQSEANDNDDLATDAKARGKRKDNSGSSSKLELLAGGGGVDGNSFWNVRGLNSGLKQGKVLRRLEVLGVDVICFMETRVRYINFPMIIDTLAADWNIIANYEYSEGGDVAGRKVVVTVVYGSNSSQTRRGLWEHLRNLDAEIGSVPWVIGGDFNTLVSAEESYDCDGMGLQSISDMEDFNDCLMDLEIHDHPFTSVEFKAQGPSDHCTGILWTQKSAQRAKVHWLQEGDLNTSLIGAADSRAKGCSVGWLKSVLNYSLPAGAEDLLVSVITDAEIKDALFRQGKNKSPGSDGYTSWFFKALGLPEVFCGWIKACITTPRYSISLNGSLVGYLKGARRFHPKCKKIPLTHLCFADDLLLFCHGSLDYVMGMAPDKVALIQGATGFRIGKLPVRYLGVPLVTRKLTSRDCLALLVKIREKIGKWSSRKLSYGGRLDVEMLCMRFFWRGNDSSARGARVSWNQVRSPKSEGGLGIRNLADWSKACCLMLIKSILAGEGSLWIAWIKVYCFKLADFWTVVSKSHFSCILSKLIKMREEASVLFSPLTALSQIKGRWIWDSIRISRGKVAWHRLIWFPAHVPKFSLIAWMVLLDRLPTKDRLIRFGIAVGNNVCVLCGVGHESRNHLFLECPFASEIWQAIMRACDLQHQLLECWDDEVCWMVQHFKGKSLLVHILKLAWTGFVYSTWEECNRRSFRGIVVKLPSFPILYPTVSPSSSNCRQGFRRFSASLSAGVKEGSVSLGHSTRPDFPILHQEVNGSKLVYLDNAATSQKPTAVLRAVQNYYEAYDSNQRNSLLEVLPFLLFAKATDEYELARKKVAAFIKASDSTDIVFTRNATEAINLVAYSWGLSNLNPGDEIILTIAEHHSAIVPWQIVAQKTGAILKFVNLGVNEVPDVEELKEMIIERTKLLVVQHVSNVLGSVDGFIAITGAHLGPGKMVAVCLQWASWKRVSAVVDESRGGDDDVSLGYHNPRMSSSHYELLLEMLIFKRGVDSTSICDELRVEQKVEQILLIMNFFSFFRRVLLIMISPGNVDADLSPSVIESCKRLKKFFSL</sequence>
<keyword evidence="5" id="KW-1185">Reference proteome</keyword>
<dbReference type="Gene3D" id="3.60.10.10">
    <property type="entry name" value="Endonuclease/exonuclease/phosphatase"/>
    <property type="match status" value="1"/>
</dbReference>
<dbReference type="InterPro" id="IPR000192">
    <property type="entry name" value="Aminotrans_V_dom"/>
</dbReference>
<gene>
    <name evidence="4" type="ORF">F3Y22_tig00002237pilonHSYRG01982</name>
</gene>
<dbReference type="Pfam" id="PF00266">
    <property type="entry name" value="Aminotran_5"/>
    <property type="match status" value="1"/>
</dbReference>
<reference evidence="4" key="1">
    <citation type="submission" date="2019-09" db="EMBL/GenBank/DDBJ databases">
        <title>Draft genome information of white flower Hibiscus syriacus.</title>
        <authorList>
            <person name="Kim Y.-M."/>
        </authorList>
    </citation>
    <scope>NUCLEOTIDE SEQUENCE [LARGE SCALE GENOMIC DNA]</scope>
    <source>
        <strain evidence="4">YM2019G1</strain>
    </source>
</reference>
<evidence type="ECO:0000313" key="5">
    <source>
        <dbReference type="Proteomes" id="UP000436088"/>
    </source>
</evidence>
<dbReference type="Gene3D" id="3.40.640.10">
    <property type="entry name" value="Type I PLP-dependent aspartate aminotransferase-like (Major domain)"/>
    <property type="match status" value="1"/>
</dbReference>
<proteinExistence type="predicted"/>
<feature type="region of interest" description="Disordered" evidence="1">
    <location>
        <begin position="1"/>
        <end position="21"/>
    </location>
</feature>
<dbReference type="Pfam" id="PF13966">
    <property type="entry name" value="zf-RVT"/>
    <property type="match status" value="1"/>
</dbReference>
<dbReference type="Proteomes" id="UP000436088">
    <property type="component" value="Unassembled WGS sequence"/>
</dbReference>
<dbReference type="InterPro" id="IPR015422">
    <property type="entry name" value="PyrdxlP-dep_Trfase_small"/>
</dbReference>
<dbReference type="SUPFAM" id="SSF56219">
    <property type="entry name" value="DNase I-like"/>
    <property type="match status" value="1"/>
</dbReference>
<dbReference type="InterPro" id="IPR036691">
    <property type="entry name" value="Endo/exonu/phosph_ase_sf"/>
</dbReference>
<organism evidence="4 5">
    <name type="scientific">Hibiscus syriacus</name>
    <name type="common">Rose of Sharon</name>
    <dbReference type="NCBI Taxonomy" id="106335"/>
    <lineage>
        <taxon>Eukaryota</taxon>
        <taxon>Viridiplantae</taxon>
        <taxon>Streptophyta</taxon>
        <taxon>Embryophyta</taxon>
        <taxon>Tracheophyta</taxon>
        <taxon>Spermatophyta</taxon>
        <taxon>Magnoliopsida</taxon>
        <taxon>eudicotyledons</taxon>
        <taxon>Gunneridae</taxon>
        <taxon>Pentapetalae</taxon>
        <taxon>rosids</taxon>
        <taxon>malvids</taxon>
        <taxon>Malvales</taxon>
        <taxon>Malvaceae</taxon>
        <taxon>Malvoideae</taxon>
        <taxon>Hibiscus</taxon>
    </lineage>
</organism>
<dbReference type="PANTHER" id="PTHR33116:SF78">
    <property type="entry name" value="OS12G0587133 PROTEIN"/>
    <property type="match status" value="1"/>
</dbReference>
<feature type="domain" description="Aminotransferase class V" evidence="2">
    <location>
        <begin position="1054"/>
        <end position="1217"/>
    </location>
</feature>
<protein>
    <submittedName>
        <fullName evidence="4">Cysteine desulfurase 1</fullName>
    </submittedName>
</protein>
<dbReference type="SUPFAM" id="SSF53383">
    <property type="entry name" value="PLP-dependent transferases"/>
    <property type="match status" value="1"/>
</dbReference>
<dbReference type="InterPro" id="IPR015421">
    <property type="entry name" value="PyrdxlP-dep_Trfase_major"/>
</dbReference>
<dbReference type="InterPro" id="IPR015424">
    <property type="entry name" value="PyrdxlP-dep_Trfase"/>
</dbReference>
<evidence type="ECO:0000259" key="3">
    <source>
        <dbReference type="Pfam" id="PF13966"/>
    </source>
</evidence>
<evidence type="ECO:0000313" key="4">
    <source>
        <dbReference type="EMBL" id="KAE8732369.1"/>
    </source>
</evidence>
<name>A0A6A3CZ44_HIBSY</name>
<feature type="domain" description="Reverse transcriptase zinc-binding" evidence="3">
    <location>
        <begin position="849"/>
        <end position="929"/>
    </location>
</feature>
<evidence type="ECO:0000259" key="2">
    <source>
        <dbReference type="Pfam" id="PF00266"/>
    </source>
</evidence>
<accession>A0A6A3CZ44</accession>
<dbReference type="Gene3D" id="3.90.1150.10">
    <property type="entry name" value="Aspartate Aminotransferase, domain 1"/>
    <property type="match status" value="1"/>
</dbReference>
<dbReference type="PANTHER" id="PTHR33116">
    <property type="entry name" value="REVERSE TRANSCRIPTASE ZINC-BINDING DOMAIN-CONTAINING PROTEIN-RELATED-RELATED"/>
    <property type="match status" value="1"/>
</dbReference>
<feature type="compositionally biased region" description="Basic and acidic residues" evidence="1">
    <location>
        <begin position="1"/>
        <end position="12"/>
    </location>
</feature>
<dbReference type="EMBL" id="VEPZ02000167">
    <property type="protein sequence ID" value="KAE8732369.1"/>
    <property type="molecule type" value="Genomic_DNA"/>
</dbReference>
<evidence type="ECO:0000256" key="1">
    <source>
        <dbReference type="SAM" id="MobiDB-lite"/>
    </source>
</evidence>
<comment type="caution">
    <text evidence="4">The sequence shown here is derived from an EMBL/GenBank/DDBJ whole genome shotgun (WGS) entry which is preliminary data.</text>
</comment>